<protein>
    <submittedName>
        <fullName evidence="5">DNA repair and recombination protein rad52, putative</fullName>
    </submittedName>
</protein>
<dbReference type="KEGG" id="eiv:EIN_172340"/>
<dbReference type="InterPro" id="IPR041247">
    <property type="entry name" value="Rad52_fam"/>
</dbReference>
<gene>
    <name evidence="5" type="ORF">EIN_172340</name>
</gene>
<dbReference type="OMA" id="SNEITEC"/>
<organism evidence="5 6">
    <name type="scientific">Entamoeba invadens IP1</name>
    <dbReference type="NCBI Taxonomy" id="370355"/>
    <lineage>
        <taxon>Eukaryota</taxon>
        <taxon>Amoebozoa</taxon>
        <taxon>Evosea</taxon>
        <taxon>Archamoebae</taxon>
        <taxon>Mastigamoebida</taxon>
        <taxon>Entamoebidae</taxon>
        <taxon>Entamoeba</taxon>
    </lineage>
</organism>
<dbReference type="InterPro" id="IPR042525">
    <property type="entry name" value="Rad52_Rad59_Rad22_sf"/>
</dbReference>
<evidence type="ECO:0000256" key="2">
    <source>
        <dbReference type="ARBA" id="ARBA00022763"/>
    </source>
</evidence>
<dbReference type="OrthoDB" id="206565at2759"/>
<dbReference type="PANTHER" id="PTHR12132:SF1">
    <property type="entry name" value="DNA REPAIR PROTEIN RAD52 HOMOLOG"/>
    <property type="match status" value="1"/>
</dbReference>
<evidence type="ECO:0000313" key="5">
    <source>
        <dbReference type="EMBL" id="ELP84609.1"/>
    </source>
</evidence>
<dbReference type="Proteomes" id="UP000014680">
    <property type="component" value="Unassembled WGS sequence"/>
</dbReference>
<dbReference type="RefSeq" id="XP_004183955.1">
    <property type="nucleotide sequence ID" value="XM_004183907.1"/>
</dbReference>
<reference evidence="5 6" key="1">
    <citation type="submission" date="2012-10" db="EMBL/GenBank/DDBJ databases">
        <authorList>
            <person name="Zafar N."/>
            <person name="Inman J."/>
            <person name="Hall N."/>
            <person name="Lorenzi H."/>
            <person name="Caler E."/>
        </authorList>
    </citation>
    <scope>NUCLEOTIDE SEQUENCE [LARGE SCALE GENOMIC DNA]</scope>
    <source>
        <strain evidence="5 6">IP1</strain>
    </source>
</reference>
<name>A0A0A1TVT0_ENTIV</name>
<dbReference type="GO" id="GO:0045002">
    <property type="term" value="P:double-strand break repair via single-strand annealing"/>
    <property type="evidence" value="ECO:0007669"/>
    <property type="project" value="TreeGrafter"/>
</dbReference>
<evidence type="ECO:0000256" key="4">
    <source>
        <dbReference type="ARBA" id="ARBA00023204"/>
    </source>
</evidence>
<dbReference type="PANTHER" id="PTHR12132">
    <property type="entry name" value="DNA REPAIR AND RECOMBINATION PROTEIN RAD52, RAD59"/>
    <property type="match status" value="1"/>
</dbReference>
<dbReference type="AlphaFoldDB" id="A0A0A1TVT0"/>
<evidence type="ECO:0000313" key="6">
    <source>
        <dbReference type="Proteomes" id="UP000014680"/>
    </source>
</evidence>
<comment type="similarity">
    <text evidence="1">Belongs to the RAD52 family.</text>
</comment>
<dbReference type="FunFam" id="3.30.390.80:FF:000001">
    <property type="entry name" value="DNA repair protein RAD52 homolog"/>
    <property type="match status" value="1"/>
</dbReference>
<keyword evidence="2" id="KW-0227">DNA damage</keyword>
<dbReference type="VEuPathDB" id="AmoebaDB:EIN_172340"/>
<dbReference type="GeneID" id="14883564"/>
<accession>A0A0A1TVT0</accession>
<dbReference type="EMBL" id="KB207112">
    <property type="protein sequence ID" value="ELP84609.1"/>
    <property type="molecule type" value="Genomic_DNA"/>
</dbReference>
<evidence type="ECO:0000256" key="3">
    <source>
        <dbReference type="ARBA" id="ARBA00023172"/>
    </source>
</evidence>
<dbReference type="Pfam" id="PF04098">
    <property type="entry name" value="Rad52_Rad22"/>
    <property type="match status" value="1"/>
</dbReference>
<keyword evidence="3" id="KW-0233">DNA recombination</keyword>
<keyword evidence="6" id="KW-1185">Reference proteome</keyword>
<dbReference type="SUPFAM" id="SSF54768">
    <property type="entry name" value="dsRNA-binding domain-like"/>
    <property type="match status" value="1"/>
</dbReference>
<dbReference type="GO" id="GO:0005634">
    <property type="term" value="C:nucleus"/>
    <property type="evidence" value="ECO:0007669"/>
    <property type="project" value="TreeGrafter"/>
</dbReference>
<dbReference type="Gene3D" id="3.30.390.80">
    <property type="entry name" value="DNA repair protein Rad52/59/22"/>
    <property type="match status" value="1"/>
</dbReference>
<dbReference type="InterPro" id="IPR007232">
    <property type="entry name" value="Rad52_Rad59_Rad22"/>
</dbReference>
<evidence type="ECO:0000256" key="1">
    <source>
        <dbReference type="ARBA" id="ARBA00006638"/>
    </source>
</evidence>
<proteinExistence type="inferred from homology"/>
<dbReference type="GO" id="GO:0006312">
    <property type="term" value="P:mitotic recombination"/>
    <property type="evidence" value="ECO:0007669"/>
    <property type="project" value="TreeGrafter"/>
</dbReference>
<keyword evidence="4" id="KW-0234">DNA repair</keyword>
<sequence length="147" mass="16528">MSSQSQFGHSNFTNAIEIQQQLEREIQQSYIKTRTLNGKDTTYVEWFTIVQMANNIFGEDGWSNEITECVVDSITCENGIYEVTCTVQLRVYLKNGVVREDVGCGIGIDKEKGNSVISARKVAVSDALKRTLRLFGNNLGNHFDPIK</sequence>
<dbReference type="GO" id="GO:0000724">
    <property type="term" value="P:double-strand break repair via homologous recombination"/>
    <property type="evidence" value="ECO:0007669"/>
    <property type="project" value="TreeGrafter"/>
</dbReference>